<dbReference type="InterPro" id="IPR036388">
    <property type="entry name" value="WH-like_DNA-bd_sf"/>
</dbReference>
<evidence type="ECO:0000259" key="1">
    <source>
        <dbReference type="Pfam" id="PF25051"/>
    </source>
</evidence>
<reference evidence="2" key="1">
    <citation type="submission" date="2021-02" db="EMBL/GenBank/DDBJ databases">
        <authorList>
            <person name="Nowell W R."/>
        </authorList>
    </citation>
    <scope>NUCLEOTIDE SEQUENCE</scope>
</reference>
<proteinExistence type="predicted"/>
<comment type="caution">
    <text evidence="2">The sequence shown here is derived from an EMBL/GenBank/DDBJ whole genome shotgun (WGS) entry which is preliminary data.</text>
</comment>
<sequence>MCEYPRYVTDGQKKIPVSRVYDYNLARAKLELREECTELDALDVVQIMRASMLDTYTDENGQLDFSRLQHGSGMSRASEVKKLMNAIRCVTEKKKNPHFSLAELKQIAIDIKINMDRFDELLIKLNDNGYLLKKGHNLYQISLLE</sequence>
<dbReference type="Pfam" id="PF25051">
    <property type="entry name" value="WHD_MCM8"/>
    <property type="match status" value="1"/>
</dbReference>
<gene>
    <name evidence="2" type="ORF">LUA448_LOCUS4830</name>
</gene>
<dbReference type="Gene3D" id="1.10.10.10">
    <property type="entry name" value="Winged helix-like DNA-binding domain superfamily/Winged helix DNA-binding domain"/>
    <property type="match status" value="1"/>
</dbReference>
<dbReference type="Proteomes" id="UP000663833">
    <property type="component" value="Unassembled WGS sequence"/>
</dbReference>
<protein>
    <recommendedName>
        <fullName evidence="1">MCM8/REC winged helix domain-containing protein</fullName>
    </recommendedName>
</protein>
<name>A0A817RJR5_9BILA</name>
<evidence type="ECO:0000313" key="2">
    <source>
        <dbReference type="EMBL" id="CAF3250958.1"/>
    </source>
</evidence>
<accession>A0A817RJR5</accession>
<dbReference type="EMBL" id="CAJNYD010000373">
    <property type="protein sequence ID" value="CAF3250958.1"/>
    <property type="molecule type" value="Genomic_DNA"/>
</dbReference>
<feature type="domain" description="MCM8/REC winged helix" evidence="1">
    <location>
        <begin position="64"/>
        <end position="142"/>
    </location>
</feature>
<dbReference type="InterPro" id="IPR056875">
    <property type="entry name" value="MCM8/REC_WHD"/>
</dbReference>
<dbReference type="AlphaFoldDB" id="A0A817RJR5"/>
<organism evidence="2 3">
    <name type="scientific">Rotaria socialis</name>
    <dbReference type="NCBI Taxonomy" id="392032"/>
    <lineage>
        <taxon>Eukaryota</taxon>
        <taxon>Metazoa</taxon>
        <taxon>Spiralia</taxon>
        <taxon>Gnathifera</taxon>
        <taxon>Rotifera</taxon>
        <taxon>Eurotatoria</taxon>
        <taxon>Bdelloidea</taxon>
        <taxon>Philodinida</taxon>
        <taxon>Philodinidae</taxon>
        <taxon>Rotaria</taxon>
    </lineage>
</organism>
<evidence type="ECO:0000313" key="3">
    <source>
        <dbReference type="Proteomes" id="UP000663833"/>
    </source>
</evidence>
<dbReference type="CDD" id="cd22247">
    <property type="entry name" value="MCM8_WHD"/>
    <property type="match status" value="1"/>
</dbReference>